<proteinExistence type="inferred from homology"/>
<dbReference type="SUPFAM" id="SSF49313">
    <property type="entry name" value="Cadherin-like"/>
    <property type="match status" value="9"/>
</dbReference>
<dbReference type="Pfam" id="PF00028">
    <property type="entry name" value="Cadherin"/>
    <property type="match status" value="8"/>
</dbReference>
<dbReference type="CDD" id="cd00054">
    <property type="entry name" value="EGF_CA"/>
    <property type="match status" value="5"/>
</dbReference>
<dbReference type="InterPro" id="IPR036445">
    <property type="entry name" value="GPCR_2_extracell_dom_sf"/>
</dbReference>
<evidence type="ECO:0000256" key="23">
    <source>
        <dbReference type="PROSITE-ProRule" id="PRU00076"/>
    </source>
</evidence>
<dbReference type="PROSITE" id="PS00010">
    <property type="entry name" value="ASX_HYDROXYL"/>
    <property type="match status" value="2"/>
</dbReference>
<evidence type="ECO:0000256" key="10">
    <source>
        <dbReference type="ARBA" id="ARBA00022729"/>
    </source>
</evidence>
<dbReference type="SMART" id="SM00112">
    <property type="entry name" value="CA"/>
    <property type="match status" value="9"/>
</dbReference>
<gene>
    <name evidence="34" type="primary">CELSR1</name>
</gene>
<feature type="transmembrane region" description="Helical" evidence="26">
    <location>
        <begin position="2445"/>
        <end position="2468"/>
    </location>
</feature>
<dbReference type="PROSITE" id="PS50268">
    <property type="entry name" value="CADHERIN_2"/>
    <property type="match status" value="9"/>
</dbReference>
<dbReference type="PROSITE" id="PS01186">
    <property type="entry name" value="EGF_2"/>
    <property type="match status" value="1"/>
</dbReference>
<feature type="domain" description="Cadherin" evidence="33">
    <location>
        <begin position="483"/>
        <end position="584"/>
    </location>
</feature>
<dbReference type="CDD" id="cd00110">
    <property type="entry name" value="LamG"/>
    <property type="match status" value="2"/>
</dbReference>
<dbReference type="Gene3D" id="1.25.40.610">
    <property type="match status" value="1"/>
</dbReference>
<dbReference type="GO" id="GO:0007156">
    <property type="term" value="P:homophilic cell adhesion via plasma membrane adhesion molecules"/>
    <property type="evidence" value="ECO:0007669"/>
    <property type="project" value="InterPro"/>
</dbReference>
<evidence type="ECO:0000313" key="35">
    <source>
        <dbReference type="Proteomes" id="UP000694409"/>
    </source>
</evidence>
<dbReference type="Ensembl" id="ENSSCAT00000006791.1">
    <property type="protein sequence ID" value="ENSSCAP00000005935.1"/>
    <property type="gene ID" value="ENSSCAG00000004429.1"/>
</dbReference>
<evidence type="ECO:0000256" key="1">
    <source>
        <dbReference type="ARBA" id="ARBA00002066"/>
    </source>
</evidence>
<dbReference type="GO" id="GO:0016324">
    <property type="term" value="C:apical plasma membrane"/>
    <property type="evidence" value="ECO:0007669"/>
    <property type="project" value="UniProtKB-SubCell"/>
</dbReference>
<dbReference type="FunFam" id="2.60.40.60:FF:000010">
    <property type="entry name" value="Cadherin EGF LAG seven-pass G-type receptor 3"/>
    <property type="match status" value="2"/>
</dbReference>
<comment type="caution">
    <text evidence="23">Lacks conserved residue(s) required for the propagation of feature annotation.</text>
</comment>
<keyword evidence="5" id="KW-0217">Developmental protein</keyword>
<dbReference type="CDD" id="cd00055">
    <property type="entry name" value="EGF_Lam"/>
    <property type="match status" value="1"/>
</dbReference>
<dbReference type="PROSITE" id="PS50227">
    <property type="entry name" value="G_PROTEIN_RECEP_F2_3"/>
    <property type="match status" value="1"/>
</dbReference>
<dbReference type="FunFam" id="2.10.25.10:FF:000113">
    <property type="entry name" value="Cadherin, EGF LAG seven-pass G-type receptor 3"/>
    <property type="match status" value="1"/>
</dbReference>
<dbReference type="InterPro" id="IPR032471">
    <property type="entry name" value="AGRL2-4_GAIN_subdom_A"/>
</dbReference>
<dbReference type="Proteomes" id="UP000694409">
    <property type="component" value="Unassembled WGS sequence"/>
</dbReference>
<dbReference type="Pfam" id="PF00008">
    <property type="entry name" value="EGF"/>
    <property type="match status" value="2"/>
</dbReference>
<reference evidence="34" key="1">
    <citation type="submission" date="2025-08" db="UniProtKB">
        <authorList>
            <consortium name="Ensembl"/>
        </authorList>
    </citation>
    <scope>IDENTIFICATION</scope>
</reference>
<feature type="domain" description="EGF-like" evidence="28">
    <location>
        <begin position="1197"/>
        <end position="1235"/>
    </location>
</feature>
<dbReference type="GO" id="GO:0022603">
    <property type="term" value="P:regulation of anatomical structure morphogenesis"/>
    <property type="evidence" value="ECO:0007669"/>
    <property type="project" value="UniProtKB-ARBA"/>
</dbReference>
<dbReference type="FunFam" id="2.60.120.200:FF:000059">
    <property type="entry name" value="Cadherin EGF LAG seven-pass G-type receptor 1"/>
    <property type="match status" value="1"/>
</dbReference>
<dbReference type="SMART" id="SM00181">
    <property type="entry name" value="EGF"/>
    <property type="match status" value="6"/>
</dbReference>
<keyword evidence="12 22" id="KW-0106">Calcium</keyword>
<dbReference type="Pfam" id="PF16489">
    <property type="entry name" value="GAIN"/>
    <property type="match status" value="1"/>
</dbReference>
<dbReference type="InterPro" id="IPR002126">
    <property type="entry name" value="Cadherin-like_dom"/>
</dbReference>
<dbReference type="GO" id="GO:0009952">
    <property type="term" value="P:anterior/posterior pattern specification"/>
    <property type="evidence" value="ECO:0007669"/>
    <property type="project" value="UniProtKB-ARBA"/>
</dbReference>
<dbReference type="SMART" id="SM00303">
    <property type="entry name" value="GPS"/>
    <property type="match status" value="1"/>
</dbReference>
<evidence type="ECO:0000256" key="12">
    <source>
        <dbReference type="ARBA" id="ARBA00022837"/>
    </source>
</evidence>
<keyword evidence="18" id="KW-0325">Glycoprotein</keyword>
<evidence type="ECO:0000256" key="7">
    <source>
        <dbReference type="ARBA" id="ARBA00022536"/>
    </source>
</evidence>
<evidence type="ECO:0000256" key="21">
    <source>
        <dbReference type="ARBA" id="ARBA00023292"/>
    </source>
</evidence>
<feature type="domain" description="G-protein coupled receptors family 2 profile 1" evidence="31">
    <location>
        <begin position="1820"/>
        <end position="1902"/>
    </location>
</feature>
<evidence type="ECO:0000256" key="6">
    <source>
        <dbReference type="ARBA" id="ARBA00022475"/>
    </source>
</evidence>
<dbReference type="Gene3D" id="2.10.25.10">
    <property type="entry name" value="Laminin"/>
    <property type="match status" value="7"/>
</dbReference>
<evidence type="ECO:0000256" key="11">
    <source>
        <dbReference type="ARBA" id="ARBA00022737"/>
    </source>
</evidence>
<keyword evidence="9 26" id="KW-0812">Transmembrane</keyword>
<evidence type="ECO:0000256" key="14">
    <source>
        <dbReference type="ARBA" id="ARBA00023040"/>
    </source>
</evidence>
<feature type="disulfide bond" evidence="24">
    <location>
        <begin position="1809"/>
        <end position="1818"/>
    </location>
</feature>
<evidence type="ECO:0000259" key="33">
    <source>
        <dbReference type="PROSITE" id="PS50268"/>
    </source>
</evidence>
<dbReference type="Gene3D" id="2.60.40.60">
    <property type="entry name" value="Cadherins"/>
    <property type="match status" value="9"/>
</dbReference>
<feature type="domain" description="EGF-like" evidence="28">
    <location>
        <begin position="1657"/>
        <end position="1693"/>
    </location>
</feature>
<dbReference type="GO" id="GO:0048638">
    <property type="term" value="P:regulation of developmental growth"/>
    <property type="evidence" value="ECO:0007669"/>
    <property type="project" value="UniProtKB-ARBA"/>
</dbReference>
<dbReference type="InterPro" id="IPR046338">
    <property type="entry name" value="GAIN_dom_sf"/>
</dbReference>
<reference evidence="34" key="2">
    <citation type="submission" date="2025-09" db="UniProtKB">
        <authorList>
            <consortium name="Ensembl"/>
        </authorList>
    </citation>
    <scope>IDENTIFICATION</scope>
</reference>
<dbReference type="PROSITE" id="PS50026">
    <property type="entry name" value="EGF_3"/>
    <property type="match status" value="6"/>
</dbReference>
<feature type="domain" description="Cadherin" evidence="33">
    <location>
        <begin position="386"/>
        <end position="482"/>
    </location>
</feature>
<dbReference type="GeneTree" id="ENSGT00940000159839"/>
<evidence type="ECO:0000256" key="8">
    <source>
        <dbReference type="ARBA" id="ARBA00022553"/>
    </source>
</evidence>
<dbReference type="GO" id="GO:0007166">
    <property type="term" value="P:cell surface receptor signaling pathway"/>
    <property type="evidence" value="ECO:0007669"/>
    <property type="project" value="InterPro"/>
</dbReference>
<dbReference type="FunFam" id="4.10.1240.10:FF:000021">
    <property type="entry name" value="Cadherin EGF LAG seven-pass G-type receptor"/>
    <property type="match status" value="1"/>
</dbReference>
<keyword evidence="11" id="KW-0677">Repeat</keyword>
<dbReference type="GO" id="GO:0016339">
    <property type="term" value="P:calcium-dependent cell-cell adhesion via plasma membrane cell adhesion molecules"/>
    <property type="evidence" value="ECO:0007669"/>
    <property type="project" value="UniProtKB-ARBA"/>
</dbReference>
<dbReference type="Gene3D" id="4.10.1240.10">
    <property type="entry name" value="GPCR, family 2, extracellular hormone receptor domain"/>
    <property type="match status" value="1"/>
</dbReference>
<feature type="disulfide bond" evidence="24">
    <location>
        <begin position="1790"/>
        <end position="1807"/>
    </location>
</feature>
<keyword evidence="7 23" id="KW-0245">EGF-like domain</keyword>
<dbReference type="InterPro" id="IPR000152">
    <property type="entry name" value="EGF-type_Asp/Asn_hydroxyl_site"/>
</dbReference>
<dbReference type="PROSITE" id="PS00022">
    <property type="entry name" value="EGF_1"/>
    <property type="match status" value="5"/>
</dbReference>
<keyword evidence="14" id="KW-0297">G-protein coupled receptor</keyword>
<feature type="domain" description="EGF-like" evidence="28">
    <location>
        <begin position="1443"/>
        <end position="1479"/>
    </location>
</feature>
<dbReference type="Gene3D" id="1.20.1070.10">
    <property type="entry name" value="Rhodopsin 7-helix transmembrane proteins"/>
    <property type="match status" value="1"/>
</dbReference>
<evidence type="ECO:0000256" key="18">
    <source>
        <dbReference type="ARBA" id="ARBA00023180"/>
    </source>
</evidence>
<dbReference type="PROSITE" id="PS50261">
    <property type="entry name" value="G_PROTEIN_RECEP_F2_4"/>
    <property type="match status" value="1"/>
</dbReference>
<feature type="disulfide bond" evidence="23">
    <location>
        <begin position="1469"/>
        <end position="1478"/>
    </location>
</feature>
<feature type="transmembrane region" description="Helical" evidence="26">
    <location>
        <begin position="2376"/>
        <end position="2397"/>
    </location>
</feature>
<feature type="domain" description="Laminin G" evidence="27">
    <location>
        <begin position="1483"/>
        <end position="1655"/>
    </location>
</feature>
<keyword evidence="15 26" id="KW-0472">Membrane</keyword>
<dbReference type="FunFam" id="2.170.300.10:FF:000011">
    <property type="entry name" value="cadherin EGF LAG seven-pass G-type receptor 1"/>
    <property type="match status" value="1"/>
</dbReference>
<dbReference type="PROSITE" id="PS50027">
    <property type="entry name" value="EGF_LAM_2"/>
    <property type="match status" value="1"/>
</dbReference>
<evidence type="ECO:0000256" key="9">
    <source>
        <dbReference type="ARBA" id="ARBA00022692"/>
    </source>
</evidence>
<evidence type="ECO:0000256" key="3">
    <source>
        <dbReference type="ARBA" id="ARBA00004651"/>
    </source>
</evidence>
<dbReference type="FunFam" id="2.10.25.10:FF:000047">
    <property type="entry name" value="Cadherin EGF LAG seven-pass G-type receptor 2"/>
    <property type="match status" value="1"/>
</dbReference>
<dbReference type="SUPFAM" id="SSF57196">
    <property type="entry name" value="EGF/Laminin"/>
    <property type="match status" value="4"/>
</dbReference>
<feature type="domain" description="Cadherin" evidence="33">
    <location>
        <begin position="280"/>
        <end position="385"/>
    </location>
</feature>
<feature type="domain" description="Laminin EGF-like" evidence="29">
    <location>
        <begin position="1788"/>
        <end position="1835"/>
    </location>
</feature>
<dbReference type="PROSITE" id="PS01248">
    <property type="entry name" value="EGF_LAM_1"/>
    <property type="match status" value="1"/>
</dbReference>
<keyword evidence="21 24" id="KW-0424">Laminin EGF-like domain</keyword>
<name>A0A8C9MN20_SERCA</name>
<dbReference type="SMART" id="SM00180">
    <property type="entry name" value="EGF_Lam"/>
    <property type="match status" value="1"/>
</dbReference>
<evidence type="ECO:0000259" key="32">
    <source>
        <dbReference type="PROSITE" id="PS50261"/>
    </source>
</evidence>
<feature type="transmembrane region" description="Helical" evidence="26">
    <location>
        <begin position="2417"/>
        <end position="2439"/>
    </location>
</feature>
<evidence type="ECO:0000256" key="25">
    <source>
        <dbReference type="SAM" id="MobiDB-lite"/>
    </source>
</evidence>
<feature type="domain" description="Cadherin" evidence="33">
    <location>
        <begin position="172"/>
        <end position="279"/>
    </location>
</feature>
<dbReference type="GO" id="GO:0004930">
    <property type="term" value="F:G protein-coupled receptor activity"/>
    <property type="evidence" value="ECO:0007669"/>
    <property type="project" value="UniProtKB-KW"/>
</dbReference>
<dbReference type="PROSITE" id="PS50221">
    <property type="entry name" value="GAIN_B"/>
    <property type="match status" value="1"/>
</dbReference>
<evidence type="ECO:0000259" key="28">
    <source>
        <dbReference type="PROSITE" id="PS50026"/>
    </source>
</evidence>
<dbReference type="FunFam" id="2.60.40.60:FF:000044">
    <property type="entry name" value="Cadherin, EGF LAG seven-pass G-type receptor 3"/>
    <property type="match status" value="1"/>
</dbReference>
<feature type="domain" description="GAIN-B" evidence="30">
    <location>
        <begin position="2057"/>
        <end position="2227"/>
    </location>
</feature>
<feature type="disulfide bond" evidence="23">
    <location>
        <begin position="1683"/>
        <end position="1692"/>
    </location>
</feature>
<comment type="function">
    <text evidence="1">Receptor that may have an important role in cell/cell signaling during nervous system formation.</text>
</comment>
<dbReference type="InterPro" id="IPR017981">
    <property type="entry name" value="GPCR_2-like_7TM"/>
</dbReference>
<dbReference type="PRINTS" id="PR00205">
    <property type="entry name" value="CADHERIN"/>
</dbReference>
<evidence type="ECO:0000259" key="31">
    <source>
        <dbReference type="PROSITE" id="PS50227"/>
    </source>
</evidence>
<dbReference type="FunFam" id="2.60.40.60:FF:000020">
    <property type="entry name" value="Dachsous cadherin-related 1b"/>
    <property type="match status" value="1"/>
</dbReference>
<dbReference type="CDD" id="cd11304">
    <property type="entry name" value="Cadherin_repeat"/>
    <property type="match status" value="8"/>
</dbReference>
<dbReference type="FunFam" id="2.60.40.60:FF:000023">
    <property type="entry name" value="Cadherin EGF LAG seven-pass G-type receptor 3"/>
    <property type="match status" value="2"/>
</dbReference>
<accession>A0A8C9MN20</accession>
<protein>
    <submittedName>
        <fullName evidence="34">Cadherin EGF LAG seven-pass G-type receptor 1</fullName>
    </submittedName>
</protein>
<dbReference type="SMART" id="SM00179">
    <property type="entry name" value="EGF_CA"/>
    <property type="match status" value="4"/>
</dbReference>
<dbReference type="InterPro" id="IPR015919">
    <property type="entry name" value="Cadherin-like_sf"/>
</dbReference>
<keyword evidence="6" id="KW-1003">Cell membrane</keyword>
<feature type="transmembrane region" description="Helical" evidence="26">
    <location>
        <begin position="2336"/>
        <end position="2356"/>
    </location>
</feature>
<dbReference type="Pfam" id="PF23592">
    <property type="entry name" value="Cadherin_CELSR2_9th"/>
    <property type="match status" value="1"/>
</dbReference>
<feature type="domain" description="Laminin G" evidence="27">
    <location>
        <begin position="1236"/>
        <end position="1440"/>
    </location>
</feature>
<evidence type="ECO:0000256" key="20">
    <source>
        <dbReference type="ARBA" id="ARBA00023278"/>
    </source>
</evidence>
<comment type="subcellular location">
    <subcellularLocation>
        <location evidence="2">Apical cell membrane</location>
    </subcellularLocation>
    <subcellularLocation>
        <location evidence="3">Cell membrane</location>
        <topology evidence="3">Multi-pass membrane protein</topology>
    </subcellularLocation>
</comment>
<evidence type="ECO:0000313" key="34">
    <source>
        <dbReference type="Ensembl" id="ENSSCAP00000005935.1"/>
    </source>
</evidence>
<dbReference type="InterPro" id="IPR001791">
    <property type="entry name" value="Laminin_G"/>
</dbReference>
<dbReference type="FunFam" id="2.10.25.10:FF:000011">
    <property type="entry name" value="Cadherin EGF LAG seven-pass G-type receptor"/>
    <property type="match status" value="1"/>
</dbReference>
<dbReference type="FunFam" id="2.10.25.10:FF:000089">
    <property type="entry name" value="Cadherin EGF LAG seven-pass G-type receptor 3"/>
    <property type="match status" value="1"/>
</dbReference>
<keyword evidence="16 23" id="KW-1015">Disulfide bond</keyword>
<keyword evidence="13 26" id="KW-1133">Transmembrane helix</keyword>
<dbReference type="InterPro" id="IPR056286">
    <property type="entry name" value="Cadherin_CELSR1-3_9th"/>
</dbReference>
<keyword evidence="17" id="KW-0675">Receptor</keyword>
<feature type="transmembrane region" description="Helical" evidence="26">
    <location>
        <begin position="2269"/>
        <end position="2287"/>
    </location>
</feature>
<evidence type="ECO:0000259" key="29">
    <source>
        <dbReference type="PROSITE" id="PS50027"/>
    </source>
</evidence>
<dbReference type="Gene3D" id="2.60.220.50">
    <property type="match status" value="1"/>
</dbReference>
<dbReference type="InterPro" id="IPR000203">
    <property type="entry name" value="GPS"/>
</dbReference>
<evidence type="ECO:0000256" key="15">
    <source>
        <dbReference type="ARBA" id="ARBA00023136"/>
    </source>
</evidence>
<dbReference type="PRINTS" id="PR00249">
    <property type="entry name" value="GPCRSECRETIN"/>
</dbReference>
<dbReference type="FunFam" id="2.60.120.200:FF:000020">
    <property type="entry name" value="Cadherin EGF LAG seven-pass G-type receptor 2"/>
    <property type="match status" value="1"/>
</dbReference>
<dbReference type="InterPro" id="IPR020894">
    <property type="entry name" value="Cadherin_CS"/>
</dbReference>
<evidence type="ECO:0000259" key="30">
    <source>
        <dbReference type="PROSITE" id="PS50221"/>
    </source>
</evidence>
<dbReference type="Pfam" id="PF01825">
    <property type="entry name" value="GPS"/>
    <property type="match status" value="1"/>
</dbReference>
<evidence type="ECO:0000256" key="4">
    <source>
        <dbReference type="ARBA" id="ARBA00010933"/>
    </source>
</evidence>
<organism evidence="34 35">
    <name type="scientific">Serinus canaria</name>
    <name type="common">Island canary</name>
    <name type="synonym">Fringilla canaria</name>
    <dbReference type="NCBI Taxonomy" id="9135"/>
    <lineage>
        <taxon>Eukaryota</taxon>
        <taxon>Metazoa</taxon>
        <taxon>Chordata</taxon>
        <taxon>Craniata</taxon>
        <taxon>Vertebrata</taxon>
        <taxon>Euteleostomi</taxon>
        <taxon>Archelosauria</taxon>
        <taxon>Archosauria</taxon>
        <taxon>Dinosauria</taxon>
        <taxon>Saurischia</taxon>
        <taxon>Theropoda</taxon>
        <taxon>Coelurosauria</taxon>
        <taxon>Aves</taxon>
        <taxon>Neognathae</taxon>
        <taxon>Neoaves</taxon>
        <taxon>Telluraves</taxon>
        <taxon>Australaves</taxon>
        <taxon>Passeriformes</taxon>
        <taxon>Passeroidea</taxon>
        <taxon>Fringillidae</taxon>
        <taxon>Carduelinae</taxon>
        <taxon>Serinus</taxon>
    </lineage>
</organism>
<dbReference type="SMART" id="SM00282">
    <property type="entry name" value="LamG"/>
    <property type="match status" value="2"/>
</dbReference>
<feature type="transmembrane region" description="Helical" evidence="26">
    <location>
        <begin position="2293"/>
        <end position="2315"/>
    </location>
</feature>
<feature type="domain" description="Cadherin" evidence="33">
    <location>
        <begin position="918"/>
        <end position="1018"/>
    </location>
</feature>
<dbReference type="InterPro" id="IPR002049">
    <property type="entry name" value="LE_dom"/>
</dbReference>
<evidence type="ECO:0000256" key="24">
    <source>
        <dbReference type="PROSITE-ProRule" id="PRU00460"/>
    </source>
</evidence>
<feature type="domain" description="EGF-like" evidence="28">
    <location>
        <begin position="1157"/>
        <end position="1193"/>
    </location>
</feature>
<evidence type="ECO:0000256" key="16">
    <source>
        <dbReference type="ARBA" id="ARBA00023157"/>
    </source>
</evidence>
<evidence type="ECO:0000256" key="26">
    <source>
        <dbReference type="SAM" id="Phobius"/>
    </source>
</evidence>
<keyword evidence="10" id="KW-0732">Signal</keyword>
<dbReference type="PANTHER" id="PTHR24026:SF36">
    <property type="entry name" value="CADHERIN EGF LAG SEVEN-PASS G-TYPE RECEPTOR 1"/>
    <property type="match status" value="1"/>
</dbReference>
<dbReference type="InterPro" id="IPR000832">
    <property type="entry name" value="GPCR_2_secretin-like"/>
</dbReference>
<dbReference type="GO" id="GO:0051239">
    <property type="term" value="P:regulation of multicellular organismal process"/>
    <property type="evidence" value="ECO:0007669"/>
    <property type="project" value="UniProtKB-ARBA"/>
</dbReference>
<feature type="domain" description="Cadherin" evidence="33">
    <location>
        <begin position="688"/>
        <end position="793"/>
    </location>
</feature>
<feature type="disulfide bond" evidence="23">
    <location>
        <begin position="1183"/>
        <end position="1192"/>
    </location>
</feature>
<feature type="domain" description="EGF-like" evidence="28">
    <location>
        <begin position="1097"/>
        <end position="1155"/>
    </location>
</feature>
<feature type="disulfide bond" evidence="23">
    <location>
        <begin position="1145"/>
        <end position="1154"/>
    </location>
</feature>
<dbReference type="FunFam" id="2.60.40.60:FF:000038">
    <property type="entry name" value="Cadherin EGF LAG seven-pass G-type receptor 3"/>
    <property type="match status" value="1"/>
</dbReference>
<feature type="transmembrane region" description="Helical" evidence="26">
    <location>
        <begin position="2234"/>
        <end position="2257"/>
    </location>
</feature>
<feature type="region of interest" description="Disordered" evidence="25">
    <location>
        <begin position="2522"/>
        <end position="2578"/>
    </location>
</feature>
<dbReference type="Pfam" id="PF02210">
    <property type="entry name" value="Laminin_G_2"/>
    <property type="match status" value="1"/>
</dbReference>
<feature type="domain" description="EGF-like" evidence="28">
    <location>
        <begin position="1694"/>
        <end position="1731"/>
    </location>
</feature>
<keyword evidence="20" id="KW-0379">Hydroxylation</keyword>
<dbReference type="InterPro" id="IPR057244">
    <property type="entry name" value="GAIN_B"/>
</dbReference>
<sequence>LPPASCHRQGEPSKLGNSSFLPLHFLLDFVWDHRRLLSADVQSQTMKTPSSEGRILNSPPQFQLPSYQVSIPENEPAGTAVIVLRAQDPDEGEAGRLAYSMEALFDERSNDYFTIDAETGSVVTARSLDRETKDTHVLKVTASDHGSPRRRSATTYLTVTVSDTNDHEPVFEQPEYRESIRENLEVGYEVLTIRATDGDAPANANMLYRLLEPGAGDGVFEIDPRSGVVRTRASVDREEVSEYHLVVEANDQGKDPGPRSATAMVHITVEDENDNYPQFSEKRYLVQVPEDAPVNSQILQVQATDRDRGSNAQVHYSIVSGNLKGQFYIHSFSGAIDLINPLDYETIREYTLRIKAQDGGRPPLINSSGMVSVQVVDVNDNAPIFVSTPFQATVLENVPLGYSVLHIQAVDADSGENARDSGFPFQINNSTGWITVAAELDRETVENYHFGVEARDHGVPVMTSSASVSITVLDVNDNNPTFTEKVYHLRLNEDAAVGSSVLTLTAVDRDVNSVVTYQITSGNTRNRFAITSQSGGGLITLALPLDYKQERQYVLTVTASDGTRFDTVQVFINVTDANTHRPVFQSSHYTVSVSEDKPIGTSIVTISATDEDTGENARITYILDDNIPQFRIDPDTGTITTLMELDYEDQASYTLAITAHDNGIPQKSDTTYVEILILDANDNAPRFLRDRYQGSVFEDVPLSTSVLQLSATDRDSGLNGRLLYTFQGGDDGDGDFYIEPTSGVIRTLRKLDRENVAVYSLRAFAVDRGSPPLKASVDIQVTVLDINDNPPVFEKDEFDIFVEENSPVGSIVARISAADPDEGTNAQIMYQIVEGNIPEVFQLDLLNGDLTALMDLDYESRTEYVIVVQATSAPLVSRATVHIRLLDQNDNPPVLQDFQILFNNYVTNKSNSFPSGVIGKIPAHDPDVSDSLAYTFVQGNELNLLLLDSVTGELKLSRDLDNNRPLEALMKVSVSDGVHSVTAVCTLRVTIITDDMLTNSITVRLENMSQERFLSPLLSLFVEGVATVLSTAKDGIFVFNIQNDTDVSSNILNVTFSALLPGGIRNKFFPSEDLQEQIYLNRTLLTTISTQRVLPFDDNICLREPCENYMKCVSVLKFDSSAPFISSNTVLFRPIHPINGLRCRCPPGFTGDYCETEIDLCYSNPCGSNGLCRSREGGYTCECYEDYTGESCEVNARSGRCAPGVCKNGGTCVNLLIGGFKCECPPGEYERPYCEMTTRSFPPQSFITFKGLRQRFHFTVSLMFATRERNALLLYNGRFNEKHDFIALEIIEEQIQLTFSAGETTTTVAPFIAGGVSDGQWHSVQVQYYNKPNIGRLGIPHGPSGEKVAVVTVDDCDTAVAVRFGSLIGNYTCAAQGTQTGSKKSLDLTGPLLLGGVPNLPEDFPVHNRQFIGCMRNLSIDSKPIDMAGFIANNGTLPGCAAQRNYCETNWCQNGGTCINKWNTYICECPVRYGGKNCEQAMPSPQRFSGESIIIWSDLDITISVPWYIGLMFRTRKVNGMLMQANAGAASKINIQVKYGLYSGLSQVASLKMSQSRVSDGEWHHLLVELKSAKDGKDLKYLAVMSLDYGMYQVRQHQNFATEHLKHIILYSERRLYNFKIIVFCHQGVRMGETSTNIATLSMKQAIKINVREGCEVDNPCDSNPCPQHSYCSDDWDSYSCVCDPGYFGRDCVDVCNLNPCEHVSTCVHKPSSSHGYTCECGQSYYGQYCESKIDLPCPRGWWGNPICGPCNCETSKGFDSDCNKTNGECHCKANYYRPQSSDTCYPCDCFPSGSHTRACDMETGQCPCKPGVIGRQCNRCDNPFAEVTVRGCEVIYNGCPKAFEAGIWWPQTKFGQPAAVPCPKGSVGNELRAVGQRNAVRHCNIEKGWLPPELFNCTTNTFVDLKILNERLHHNETRLDGDKTIRIVRALQNATKYTHSLYGNDVRTAYQIMIRVLQYESQQQGFDLAATRDVEFNENVIKVGSALLDPGNKEHWEQIQRTEGGTAHLLRHYEEYFNNVAQNMKKTYMRPFVIVATNMSDLNDSSEAVCKEFNICVGSIAVPTMKPSNQKIPSKLNSDVFSPESAFAKRKKRHPDIETHHTVAMVIIYRSLGLLLPENYDPDRRSLRLPNRPIINTPVVSTAIHSDGEFPPNLVEKPVIVEYAMLETEERTKPVCVFWNHSITIGGTGAWSSRGCELFSRNHSHIACQCNHITSFAVLMDISKREVGDVRLIVTYTTVSISLAALLITFILLVLIRTLRSNLHSIHKNLVAALFFSELVFLIGINQTENPFVCTVIAILLHYFYMSTFAWMFVEQLHIYRMLTEVRNINFGHMRFYYVVGWGIPAIITGLAVGLDPQGYGNPDFCWLSVHDTLIWSFAGPIVMVVVINTVIFILAMKASCRRRQRSFEKTGVIPVLRTAFLLLLLISATWLLGLMAVNSDVMTFHYLFAIFSCLQVSWVASGLSFLSWPGPMPAFPLSLCICQVDLFNSYLHCHHCVSPCTFAEHDSDSDSELSLDEHSSSYASSHSSDSEEDGLETEKKWNTSTSKNNEHGPLHSTPKGTPSARGGQWCSKIALD</sequence>
<keyword evidence="8" id="KW-0597">Phosphoprotein</keyword>
<dbReference type="InterPro" id="IPR000742">
    <property type="entry name" value="EGF"/>
</dbReference>
<dbReference type="InterPro" id="IPR001879">
    <property type="entry name" value="GPCR_2_extracellular_dom"/>
</dbReference>
<evidence type="ECO:0000256" key="5">
    <source>
        <dbReference type="ARBA" id="ARBA00022473"/>
    </source>
</evidence>
<dbReference type="FunFam" id="2.60.40.60:FF:000013">
    <property type="entry name" value="Cadherin EGF LAG seven-pass G-type receptor"/>
    <property type="match status" value="1"/>
</dbReference>
<dbReference type="FunFam" id="2.10.25.10:FF:000503">
    <property type="entry name" value="Cadherin EGF LAG seven-pass G-type receptor 1"/>
    <property type="match status" value="1"/>
</dbReference>
<dbReference type="InterPro" id="IPR013320">
    <property type="entry name" value="ConA-like_dom_sf"/>
</dbReference>
<evidence type="ECO:0000256" key="2">
    <source>
        <dbReference type="ARBA" id="ARBA00004221"/>
    </source>
</evidence>
<dbReference type="FunFam" id="2.60.40.60:FF:000029">
    <property type="entry name" value="Cadherin EGF LAG seven-pass G-type receptor 3"/>
    <property type="match status" value="1"/>
</dbReference>
<feature type="domain" description="Cadherin" evidence="33">
    <location>
        <begin position="63"/>
        <end position="171"/>
    </location>
</feature>
<dbReference type="PROSITE" id="PS00232">
    <property type="entry name" value="CADHERIN_1"/>
    <property type="match status" value="5"/>
</dbReference>
<dbReference type="PANTHER" id="PTHR24026">
    <property type="entry name" value="FAT ATYPICAL CADHERIN-RELATED"/>
    <property type="match status" value="1"/>
</dbReference>
<dbReference type="Gene3D" id="2.60.120.200">
    <property type="match status" value="2"/>
</dbReference>
<dbReference type="Pfam" id="PF00053">
    <property type="entry name" value="EGF_laminin"/>
    <property type="match status" value="1"/>
</dbReference>
<keyword evidence="35" id="KW-1185">Reference proteome</keyword>
<dbReference type="FunFam" id="2.10.25.10:FF:000183">
    <property type="entry name" value="Cadherin EGF LAG seven-pass G-type receptor 2"/>
    <property type="match status" value="1"/>
</dbReference>
<dbReference type="InterPro" id="IPR001881">
    <property type="entry name" value="EGF-like_Ca-bd_dom"/>
</dbReference>
<dbReference type="GO" id="GO:0005509">
    <property type="term" value="F:calcium ion binding"/>
    <property type="evidence" value="ECO:0007669"/>
    <property type="project" value="UniProtKB-UniRule"/>
</dbReference>
<dbReference type="SUPFAM" id="SSF49899">
    <property type="entry name" value="Concanavalin A-like lectins/glucanases"/>
    <property type="match status" value="2"/>
</dbReference>
<dbReference type="FunFam" id="1.25.40.610:FF:000005">
    <property type="entry name" value="cadherin EGF LAG seven-pass G-type receptor 2"/>
    <property type="match status" value="1"/>
</dbReference>
<feature type="domain" description="Cadherin" evidence="33">
    <location>
        <begin position="585"/>
        <end position="687"/>
    </location>
</feature>
<evidence type="ECO:0000256" key="13">
    <source>
        <dbReference type="ARBA" id="ARBA00022989"/>
    </source>
</evidence>
<dbReference type="FunFam" id="2.10.25.10:FF:000156">
    <property type="entry name" value="cadherin EGF LAG seven-pass G-type receptor 2"/>
    <property type="match status" value="1"/>
</dbReference>
<feature type="disulfide bond" evidence="24">
    <location>
        <begin position="1788"/>
        <end position="1800"/>
    </location>
</feature>
<evidence type="ECO:0000256" key="22">
    <source>
        <dbReference type="PROSITE-ProRule" id="PRU00043"/>
    </source>
</evidence>
<evidence type="ECO:0000259" key="27">
    <source>
        <dbReference type="PROSITE" id="PS50025"/>
    </source>
</evidence>
<feature type="domain" description="Cadherin" evidence="33">
    <location>
        <begin position="794"/>
        <end position="895"/>
    </location>
</feature>
<dbReference type="Pfam" id="PF00002">
    <property type="entry name" value="7tm_2"/>
    <property type="match status" value="1"/>
</dbReference>
<dbReference type="PROSITE" id="PS50025">
    <property type="entry name" value="LAM_G_DOMAIN"/>
    <property type="match status" value="2"/>
</dbReference>
<feature type="disulfide bond" evidence="23">
    <location>
        <begin position="1721"/>
        <end position="1730"/>
    </location>
</feature>
<feature type="domain" description="G-protein coupled receptors family 2 profile 2" evidence="32">
    <location>
        <begin position="2232"/>
        <end position="2469"/>
    </location>
</feature>
<dbReference type="SMART" id="SM00008">
    <property type="entry name" value="HormR"/>
    <property type="match status" value="1"/>
</dbReference>
<evidence type="ECO:0000256" key="19">
    <source>
        <dbReference type="ARBA" id="ARBA00023224"/>
    </source>
</evidence>
<keyword evidence="19" id="KW-0807">Transducer</keyword>
<comment type="similarity">
    <text evidence="4">Belongs to the G-protein coupled receptor 2 family. LN-TM7 subfamily.</text>
</comment>
<evidence type="ECO:0000256" key="17">
    <source>
        <dbReference type="ARBA" id="ARBA00023170"/>
    </source>
</evidence>